<dbReference type="GO" id="GO:0006730">
    <property type="term" value="P:one-carbon metabolic process"/>
    <property type="evidence" value="ECO:0007669"/>
    <property type="project" value="UniProtKB-KW"/>
</dbReference>
<dbReference type="FunFam" id="3.40.430.10:FF:000001">
    <property type="entry name" value="Dihydrofolate reductase"/>
    <property type="match status" value="1"/>
</dbReference>
<dbReference type="GO" id="GO:0005829">
    <property type="term" value="C:cytosol"/>
    <property type="evidence" value="ECO:0007669"/>
    <property type="project" value="TreeGrafter"/>
</dbReference>
<dbReference type="SUPFAM" id="SSF53597">
    <property type="entry name" value="Dihydrofolate reductase-like"/>
    <property type="match status" value="1"/>
</dbReference>
<dbReference type="GO" id="GO:0046654">
    <property type="term" value="P:tetrahydrofolate biosynthetic process"/>
    <property type="evidence" value="ECO:0007669"/>
    <property type="project" value="UniProtKB-UniPathway"/>
</dbReference>
<evidence type="ECO:0000256" key="3">
    <source>
        <dbReference type="ARBA" id="ARBA00012856"/>
    </source>
</evidence>
<dbReference type="GO" id="GO:0046655">
    <property type="term" value="P:folic acid metabolic process"/>
    <property type="evidence" value="ECO:0007669"/>
    <property type="project" value="TreeGrafter"/>
</dbReference>
<dbReference type="InterPro" id="IPR017925">
    <property type="entry name" value="DHFR_CS"/>
</dbReference>
<dbReference type="GO" id="GO:0004146">
    <property type="term" value="F:dihydrofolate reductase activity"/>
    <property type="evidence" value="ECO:0007669"/>
    <property type="project" value="UniProtKB-EC"/>
</dbReference>
<comment type="function">
    <text evidence="7 8">Key enzyme in folate metabolism. Catalyzes an essential reaction for de novo glycine and purine synthesis, and for DNA precursor synthesis.</text>
</comment>
<dbReference type="InterPro" id="IPR024072">
    <property type="entry name" value="DHFR-like_dom_sf"/>
</dbReference>
<dbReference type="PRINTS" id="PR00070">
    <property type="entry name" value="DHFR"/>
</dbReference>
<evidence type="ECO:0000256" key="1">
    <source>
        <dbReference type="ARBA" id="ARBA00004903"/>
    </source>
</evidence>
<keyword evidence="5 8" id="KW-0521">NADP</keyword>
<dbReference type="InterPro" id="IPR001796">
    <property type="entry name" value="DHFR_dom"/>
</dbReference>
<gene>
    <name evidence="11" type="ORF">HF682_06150</name>
</gene>
<organism evidence="11 12">
    <name type="scientific">Leeia aquatica</name>
    <dbReference type="NCBI Taxonomy" id="2725557"/>
    <lineage>
        <taxon>Bacteria</taxon>
        <taxon>Pseudomonadati</taxon>
        <taxon>Pseudomonadota</taxon>
        <taxon>Betaproteobacteria</taxon>
        <taxon>Neisseriales</taxon>
        <taxon>Leeiaceae</taxon>
        <taxon>Leeia</taxon>
    </lineage>
</organism>
<evidence type="ECO:0000256" key="7">
    <source>
        <dbReference type="ARBA" id="ARBA00025067"/>
    </source>
</evidence>
<comment type="catalytic activity">
    <reaction evidence="8">
        <text>(6S)-5,6,7,8-tetrahydrofolate + NADP(+) = 7,8-dihydrofolate + NADPH + H(+)</text>
        <dbReference type="Rhea" id="RHEA:15009"/>
        <dbReference type="ChEBI" id="CHEBI:15378"/>
        <dbReference type="ChEBI" id="CHEBI:57451"/>
        <dbReference type="ChEBI" id="CHEBI:57453"/>
        <dbReference type="ChEBI" id="CHEBI:57783"/>
        <dbReference type="ChEBI" id="CHEBI:58349"/>
        <dbReference type="EC" id="1.5.1.3"/>
    </reaction>
</comment>
<comment type="similarity">
    <text evidence="2 8 9">Belongs to the dihydrofolate reductase family.</text>
</comment>
<dbReference type="InterPro" id="IPR012259">
    <property type="entry name" value="DHFR"/>
</dbReference>
<comment type="pathway">
    <text evidence="1 8">Cofactor biosynthesis; tetrahydrofolate biosynthesis; 5,6,7,8-tetrahydrofolate from 7,8-dihydrofolate: step 1/1.</text>
</comment>
<dbReference type="GO" id="GO:0046452">
    <property type="term" value="P:dihydrofolate metabolic process"/>
    <property type="evidence" value="ECO:0007669"/>
    <property type="project" value="TreeGrafter"/>
</dbReference>
<dbReference type="PIRSF" id="PIRSF000194">
    <property type="entry name" value="DHFR"/>
    <property type="match status" value="1"/>
</dbReference>
<name>A0A847SBL0_9NEIS</name>
<dbReference type="RefSeq" id="WP_168876329.1">
    <property type="nucleotide sequence ID" value="NZ_JABAIM010000001.1"/>
</dbReference>
<evidence type="ECO:0000256" key="2">
    <source>
        <dbReference type="ARBA" id="ARBA00009539"/>
    </source>
</evidence>
<dbReference type="Gene3D" id="3.40.430.10">
    <property type="entry name" value="Dihydrofolate Reductase, subunit A"/>
    <property type="match status" value="1"/>
</dbReference>
<evidence type="ECO:0000256" key="9">
    <source>
        <dbReference type="RuleBase" id="RU004474"/>
    </source>
</evidence>
<dbReference type="PROSITE" id="PS51330">
    <property type="entry name" value="DHFR_2"/>
    <property type="match status" value="1"/>
</dbReference>
<proteinExistence type="inferred from homology"/>
<evidence type="ECO:0000259" key="10">
    <source>
        <dbReference type="PROSITE" id="PS51330"/>
    </source>
</evidence>
<reference evidence="11 12" key="1">
    <citation type="submission" date="2020-04" db="EMBL/GenBank/DDBJ databases">
        <title>Draft genome of Leeia sp. IMCC25680.</title>
        <authorList>
            <person name="Song J."/>
            <person name="Cho J.-C."/>
        </authorList>
    </citation>
    <scope>NUCLEOTIDE SEQUENCE [LARGE SCALE GENOMIC DNA]</scope>
    <source>
        <strain evidence="11 12">IMCC25680</strain>
    </source>
</reference>
<dbReference type="Pfam" id="PF00186">
    <property type="entry name" value="DHFR_1"/>
    <property type="match status" value="1"/>
</dbReference>
<dbReference type="Proteomes" id="UP000587991">
    <property type="component" value="Unassembled WGS sequence"/>
</dbReference>
<evidence type="ECO:0000313" key="12">
    <source>
        <dbReference type="Proteomes" id="UP000587991"/>
    </source>
</evidence>
<keyword evidence="6 8" id="KW-0560">Oxidoreductase</keyword>
<dbReference type="PANTHER" id="PTHR48069">
    <property type="entry name" value="DIHYDROFOLATE REDUCTASE"/>
    <property type="match status" value="1"/>
</dbReference>
<evidence type="ECO:0000256" key="5">
    <source>
        <dbReference type="ARBA" id="ARBA00022857"/>
    </source>
</evidence>
<sequence>MARPAELVLIAAVARNRVIGLDNKMPWHLPEDLRYFKAQTEGHTVLMGRKTFESLGRPLPKRRNIVITRQSDWQAEGVEVAHSLHEAYAACATEGRVFVIGGAELYRQALPDADTLLLTEMDITPEGDTFFPEFDAAQFREAARDPHQSAQGMHYAFVRYSRQQPE</sequence>
<dbReference type="PANTHER" id="PTHR48069:SF3">
    <property type="entry name" value="DIHYDROFOLATE REDUCTASE"/>
    <property type="match status" value="1"/>
</dbReference>
<dbReference type="UniPathway" id="UPA00077">
    <property type="reaction ID" value="UER00158"/>
</dbReference>
<dbReference type="AlphaFoldDB" id="A0A847SBL0"/>
<accession>A0A847SBL0</accession>
<evidence type="ECO:0000256" key="6">
    <source>
        <dbReference type="ARBA" id="ARBA00023002"/>
    </source>
</evidence>
<keyword evidence="4 8" id="KW-0554">One-carbon metabolism</keyword>
<evidence type="ECO:0000256" key="4">
    <source>
        <dbReference type="ARBA" id="ARBA00022563"/>
    </source>
</evidence>
<dbReference type="EC" id="1.5.1.3" evidence="3 8"/>
<dbReference type="GO" id="GO:0070401">
    <property type="term" value="F:NADP+ binding"/>
    <property type="evidence" value="ECO:0007669"/>
    <property type="project" value="UniProtKB-ARBA"/>
</dbReference>
<dbReference type="CDD" id="cd00209">
    <property type="entry name" value="DHFR"/>
    <property type="match status" value="1"/>
</dbReference>
<feature type="domain" description="DHFR" evidence="10">
    <location>
        <begin position="6"/>
        <end position="162"/>
    </location>
</feature>
<keyword evidence="12" id="KW-1185">Reference proteome</keyword>
<protein>
    <recommendedName>
        <fullName evidence="3 8">Dihydrofolate reductase</fullName>
        <ecNumber evidence="3 8">1.5.1.3</ecNumber>
    </recommendedName>
</protein>
<dbReference type="PROSITE" id="PS00075">
    <property type="entry name" value="DHFR_1"/>
    <property type="match status" value="1"/>
</dbReference>
<evidence type="ECO:0000313" key="11">
    <source>
        <dbReference type="EMBL" id="NLR74739.1"/>
    </source>
</evidence>
<evidence type="ECO:0000256" key="8">
    <source>
        <dbReference type="PIRNR" id="PIRNR000194"/>
    </source>
</evidence>
<dbReference type="EMBL" id="JABAIM010000001">
    <property type="protein sequence ID" value="NLR74739.1"/>
    <property type="molecule type" value="Genomic_DNA"/>
</dbReference>
<comment type="caution">
    <text evidence="11">The sequence shown here is derived from an EMBL/GenBank/DDBJ whole genome shotgun (WGS) entry which is preliminary data.</text>
</comment>